<dbReference type="Proteomes" id="UP001054252">
    <property type="component" value="Unassembled WGS sequence"/>
</dbReference>
<evidence type="ECO:0000313" key="7">
    <source>
        <dbReference type="EMBL" id="GKV41829.1"/>
    </source>
</evidence>
<dbReference type="PANTHER" id="PTHR11654">
    <property type="entry name" value="OLIGOPEPTIDE TRANSPORTER-RELATED"/>
    <property type="match status" value="1"/>
</dbReference>
<protein>
    <submittedName>
        <fullName evidence="7">Uncharacterized protein</fullName>
    </submittedName>
</protein>
<comment type="subcellular location">
    <subcellularLocation>
        <location evidence="1">Membrane</location>
        <topology evidence="1">Multi-pass membrane protein</topology>
    </subcellularLocation>
</comment>
<keyword evidence="4 6" id="KW-1133">Transmembrane helix</keyword>
<gene>
    <name evidence="7" type="ORF">SLEP1_g49312</name>
</gene>
<dbReference type="EMBL" id="BPVZ01000153">
    <property type="protein sequence ID" value="GKV41829.1"/>
    <property type="molecule type" value="Genomic_DNA"/>
</dbReference>
<dbReference type="AlphaFoldDB" id="A0AAV5LYH4"/>
<evidence type="ECO:0000256" key="3">
    <source>
        <dbReference type="ARBA" id="ARBA00022692"/>
    </source>
</evidence>
<accession>A0AAV5LYH4</accession>
<comment type="similarity">
    <text evidence="2">Belongs to the major facilitator superfamily. Proton-dependent oligopeptide transporter (POT/PTR) (TC 2.A.17) family.</text>
</comment>
<dbReference type="GO" id="GO:0022857">
    <property type="term" value="F:transmembrane transporter activity"/>
    <property type="evidence" value="ECO:0007669"/>
    <property type="project" value="InterPro"/>
</dbReference>
<evidence type="ECO:0000256" key="4">
    <source>
        <dbReference type="ARBA" id="ARBA00022989"/>
    </source>
</evidence>
<name>A0AAV5LYH4_9ROSI</name>
<keyword evidence="8" id="KW-1185">Reference proteome</keyword>
<evidence type="ECO:0000256" key="2">
    <source>
        <dbReference type="ARBA" id="ARBA00005982"/>
    </source>
</evidence>
<dbReference type="InterPro" id="IPR000109">
    <property type="entry name" value="POT_fam"/>
</dbReference>
<evidence type="ECO:0000256" key="6">
    <source>
        <dbReference type="SAM" id="Phobius"/>
    </source>
</evidence>
<organism evidence="7 8">
    <name type="scientific">Rubroshorea leprosula</name>
    <dbReference type="NCBI Taxonomy" id="152421"/>
    <lineage>
        <taxon>Eukaryota</taxon>
        <taxon>Viridiplantae</taxon>
        <taxon>Streptophyta</taxon>
        <taxon>Embryophyta</taxon>
        <taxon>Tracheophyta</taxon>
        <taxon>Spermatophyta</taxon>
        <taxon>Magnoliopsida</taxon>
        <taxon>eudicotyledons</taxon>
        <taxon>Gunneridae</taxon>
        <taxon>Pentapetalae</taxon>
        <taxon>rosids</taxon>
        <taxon>malvids</taxon>
        <taxon>Malvales</taxon>
        <taxon>Dipterocarpaceae</taxon>
        <taxon>Rubroshorea</taxon>
    </lineage>
</organism>
<dbReference type="Pfam" id="PF00854">
    <property type="entry name" value="PTR2"/>
    <property type="match status" value="1"/>
</dbReference>
<comment type="caution">
    <text evidence="7">The sequence shown here is derived from an EMBL/GenBank/DDBJ whole genome shotgun (WGS) entry which is preliminary data.</text>
</comment>
<evidence type="ECO:0000313" key="8">
    <source>
        <dbReference type="Proteomes" id="UP001054252"/>
    </source>
</evidence>
<evidence type="ECO:0000256" key="1">
    <source>
        <dbReference type="ARBA" id="ARBA00004141"/>
    </source>
</evidence>
<dbReference type="Gene3D" id="1.20.1250.20">
    <property type="entry name" value="MFS general substrate transporter like domains"/>
    <property type="match status" value="1"/>
</dbReference>
<evidence type="ECO:0000256" key="5">
    <source>
        <dbReference type="ARBA" id="ARBA00023136"/>
    </source>
</evidence>
<sequence>MGIIAFTAAISALGPPTCIDKGNCIDPKEWQLGVLFVGLGLLAIGAGGIGPCNIAFGADQFDTTTKKGRRQLDNFFNWWFDRSVCCDCFDGTSYDKLSESMRTVTGKSSL</sequence>
<dbReference type="InterPro" id="IPR036259">
    <property type="entry name" value="MFS_trans_sf"/>
</dbReference>
<keyword evidence="3 6" id="KW-0812">Transmembrane</keyword>
<proteinExistence type="inferred from homology"/>
<feature type="transmembrane region" description="Helical" evidence="6">
    <location>
        <begin position="30"/>
        <end position="56"/>
    </location>
</feature>
<reference evidence="7 8" key="1">
    <citation type="journal article" date="2021" name="Commun. Biol.">
        <title>The genome of Shorea leprosula (Dipterocarpaceae) highlights the ecological relevance of drought in aseasonal tropical rainforests.</title>
        <authorList>
            <person name="Ng K.K.S."/>
            <person name="Kobayashi M.J."/>
            <person name="Fawcett J.A."/>
            <person name="Hatakeyama M."/>
            <person name="Paape T."/>
            <person name="Ng C.H."/>
            <person name="Ang C.C."/>
            <person name="Tnah L.H."/>
            <person name="Lee C.T."/>
            <person name="Nishiyama T."/>
            <person name="Sese J."/>
            <person name="O'Brien M.J."/>
            <person name="Copetti D."/>
            <person name="Mohd Noor M.I."/>
            <person name="Ong R.C."/>
            <person name="Putra M."/>
            <person name="Sireger I.Z."/>
            <person name="Indrioko S."/>
            <person name="Kosugi Y."/>
            <person name="Izuno A."/>
            <person name="Isagi Y."/>
            <person name="Lee S.L."/>
            <person name="Shimizu K.K."/>
        </authorList>
    </citation>
    <scope>NUCLEOTIDE SEQUENCE [LARGE SCALE GENOMIC DNA]</scope>
    <source>
        <strain evidence="7">214</strain>
    </source>
</reference>
<keyword evidence="5 6" id="KW-0472">Membrane</keyword>
<dbReference type="GO" id="GO:0016020">
    <property type="term" value="C:membrane"/>
    <property type="evidence" value="ECO:0007669"/>
    <property type="project" value="UniProtKB-SubCell"/>
</dbReference>